<evidence type="ECO:0000313" key="11">
    <source>
        <dbReference type="Proteomes" id="UP000237347"/>
    </source>
</evidence>
<comment type="similarity">
    <text evidence="2 9">Belongs to the cytochrome P450 family.</text>
</comment>
<evidence type="ECO:0000256" key="7">
    <source>
        <dbReference type="ARBA" id="ARBA00023033"/>
    </source>
</evidence>
<accession>A0AAW0LXY8</accession>
<keyword evidence="3 8" id="KW-0349">Heme</keyword>
<dbReference type="GO" id="GO:0006629">
    <property type="term" value="P:lipid metabolic process"/>
    <property type="evidence" value="ECO:0007669"/>
    <property type="project" value="UniProtKB-ARBA"/>
</dbReference>
<dbReference type="CDD" id="cd11064">
    <property type="entry name" value="CYP86A"/>
    <property type="match status" value="1"/>
</dbReference>
<dbReference type="GO" id="GO:0004497">
    <property type="term" value="F:monooxygenase activity"/>
    <property type="evidence" value="ECO:0007669"/>
    <property type="project" value="UniProtKB-KW"/>
</dbReference>
<evidence type="ECO:0000313" key="10">
    <source>
        <dbReference type="EMBL" id="KAK7855492.1"/>
    </source>
</evidence>
<dbReference type="InterPro" id="IPR001128">
    <property type="entry name" value="Cyt_P450"/>
</dbReference>
<keyword evidence="6 8" id="KW-0408">Iron</keyword>
<gene>
    <name evidence="10" type="primary">CYP96A15_3</name>
    <name evidence="10" type="ORF">CFP56_027850</name>
</gene>
<dbReference type="GO" id="GO:0005506">
    <property type="term" value="F:iron ion binding"/>
    <property type="evidence" value="ECO:0007669"/>
    <property type="project" value="InterPro"/>
</dbReference>
<comment type="cofactor">
    <cofactor evidence="1 8">
        <name>heme</name>
        <dbReference type="ChEBI" id="CHEBI:30413"/>
    </cofactor>
</comment>
<dbReference type="PRINTS" id="PR00385">
    <property type="entry name" value="P450"/>
</dbReference>
<reference evidence="10 11" key="1">
    <citation type="journal article" date="2018" name="Sci. Data">
        <title>The draft genome sequence of cork oak.</title>
        <authorList>
            <person name="Ramos A.M."/>
            <person name="Usie A."/>
            <person name="Barbosa P."/>
            <person name="Barros P.M."/>
            <person name="Capote T."/>
            <person name="Chaves I."/>
            <person name="Simoes F."/>
            <person name="Abreu I."/>
            <person name="Carrasquinho I."/>
            <person name="Faro C."/>
            <person name="Guimaraes J.B."/>
            <person name="Mendonca D."/>
            <person name="Nobrega F."/>
            <person name="Rodrigues L."/>
            <person name="Saibo N.J.M."/>
            <person name="Varela M.C."/>
            <person name="Egas C."/>
            <person name="Matos J."/>
            <person name="Miguel C.M."/>
            <person name="Oliveira M.M."/>
            <person name="Ricardo C.P."/>
            <person name="Goncalves S."/>
        </authorList>
    </citation>
    <scope>NUCLEOTIDE SEQUENCE [LARGE SCALE GENOMIC DNA]</scope>
    <source>
        <strain evidence="11">cv. HL8</strain>
    </source>
</reference>
<dbReference type="PROSITE" id="PS00086">
    <property type="entry name" value="CYTOCHROME_P450"/>
    <property type="match status" value="1"/>
</dbReference>
<evidence type="ECO:0000256" key="8">
    <source>
        <dbReference type="PIRSR" id="PIRSR602401-1"/>
    </source>
</evidence>
<dbReference type="SUPFAM" id="SSF48264">
    <property type="entry name" value="Cytochrome P450"/>
    <property type="match status" value="1"/>
</dbReference>
<evidence type="ECO:0000256" key="1">
    <source>
        <dbReference type="ARBA" id="ARBA00001971"/>
    </source>
</evidence>
<keyword evidence="5 9" id="KW-0560">Oxidoreductase</keyword>
<evidence type="ECO:0000256" key="2">
    <source>
        <dbReference type="ARBA" id="ARBA00010617"/>
    </source>
</evidence>
<evidence type="ECO:0000256" key="3">
    <source>
        <dbReference type="ARBA" id="ARBA00022617"/>
    </source>
</evidence>
<keyword evidence="7 9" id="KW-0503">Monooxygenase</keyword>
<dbReference type="PANTHER" id="PTHR24296">
    <property type="entry name" value="CYTOCHROME P450"/>
    <property type="match status" value="1"/>
</dbReference>
<comment type="caution">
    <text evidence="10">The sequence shown here is derived from an EMBL/GenBank/DDBJ whole genome shotgun (WGS) entry which is preliminary data.</text>
</comment>
<evidence type="ECO:0000256" key="4">
    <source>
        <dbReference type="ARBA" id="ARBA00022723"/>
    </source>
</evidence>
<dbReference type="AlphaFoldDB" id="A0AAW0LXY8"/>
<dbReference type="InterPro" id="IPR036396">
    <property type="entry name" value="Cyt_P450_sf"/>
</dbReference>
<dbReference type="InterPro" id="IPR002401">
    <property type="entry name" value="Cyt_P450_E_grp-I"/>
</dbReference>
<protein>
    <submittedName>
        <fullName evidence="10">Alkane hydroxylase mah1</fullName>
    </submittedName>
</protein>
<organism evidence="10 11">
    <name type="scientific">Quercus suber</name>
    <name type="common">Cork oak</name>
    <dbReference type="NCBI Taxonomy" id="58331"/>
    <lineage>
        <taxon>Eukaryota</taxon>
        <taxon>Viridiplantae</taxon>
        <taxon>Streptophyta</taxon>
        <taxon>Embryophyta</taxon>
        <taxon>Tracheophyta</taxon>
        <taxon>Spermatophyta</taxon>
        <taxon>Magnoliopsida</taxon>
        <taxon>eudicotyledons</taxon>
        <taxon>Gunneridae</taxon>
        <taxon>Pentapetalae</taxon>
        <taxon>rosids</taxon>
        <taxon>fabids</taxon>
        <taxon>Fagales</taxon>
        <taxon>Fagaceae</taxon>
        <taxon>Quercus</taxon>
    </lineage>
</organism>
<dbReference type="GO" id="GO:0020037">
    <property type="term" value="F:heme binding"/>
    <property type="evidence" value="ECO:0007669"/>
    <property type="project" value="InterPro"/>
</dbReference>
<dbReference type="GO" id="GO:0016705">
    <property type="term" value="F:oxidoreductase activity, acting on paired donors, with incorporation or reduction of molecular oxygen"/>
    <property type="evidence" value="ECO:0007669"/>
    <property type="project" value="InterPro"/>
</dbReference>
<dbReference type="Pfam" id="PF00067">
    <property type="entry name" value="p450"/>
    <property type="match status" value="1"/>
</dbReference>
<name>A0AAW0LXY8_QUESU</name>
<dbReference type="InterPro" id="IPR017972">
    <property type="entry name" value="Cyt_P450_CS"/>
</dbReference>
<dbReference type="PRINTS" id="PR00463">
    <property type="entry name" value="EP450I"/>
</dbReference>
<dbReference type="EMBL" id="PKMF04000045">
    <property type="protein sequence ID" value="KAK7855492.1"/>
    <property type="molecule type" value="Genomic_DNA"/>
</dbReference>
<keyword evidence="11" id="KW-1185">Reference proteome</keyword>
<sequence>MQARYSLGTLLQSGRCSFHPLLREASPMATIGPLRDDDPSLQAHGLVVLSFTPSDADLAPLDASSCTTGLMTCRCGIRLVVLQSSCQMPQDDSSDIDYMGAKAFVQRVSAITNWPIVGMLPGLLCKAPNIHEYATQVLKQSGGTFEFKGPWFANMDFLVTCDPMNVRYISSKNFANYPKGPEYKKLFEPFGDGVLTSDSDSWKSFRKLIQSLIKHRKFQLFQERSMRHKVSQGLFPVLEHVSRLGTEVDLQDVFQRFTFDNTCLLVLGFDPNCLSVDLPELAYRMAFDEVEEAVFYRHIVPEIIWKIQKWLDIGEEKKLSRAMEIIDRFLYQCISLKQEEFRTQRTQIEQADQKKDEDFDLLTACMAQKEEAEMEMEGNEKMDAYLKSDRYLRDIAFNFIAAGKDTVNAALTWLFWLIITHPLVEKRILEEIKVNFQAREDGNWRFFEVEELGKLVYLHAAICEALRLYPSVPFNHRVSIQPDTLPSGHHIDANTKVMVSLYSMGSMEEVWGHDCLEFKPERWISEQGGIIHVPSHKFIAFNTGPRSCLGQDLTFFQMKTIVAAILWNYHVQVVEGYPISPCLSVMLHMKHGLKVRVSKRSGV</sequence>
<proteinExistence type="inferred from homology"/>
<evidence type="ECO:0000256" key="5">
    <source>
        <dbReference type="ARBA" id="ARBA00023002"/>
    </source>
</evidence>
<evidence type="ECO:0000256" key="9">
    <source>
        <dbReference type="RuleBase" id="RU000461"/>
    </source>
</evidence>
<dbReference type="Proteomes" id="UP000237347">
    <property type="component" value="Unassembled WGS sequence"/>
</dbReference>
<dbReference type="Gene3D" id="1.10.630.10">
    <property type="entry name" value="Cytochrome P450"/>
    <property type="match status" value="1"/>
</dbReference>
<feature type="binding site" description="axial binding residue" evidence="8">
    <location>
        <position position="548"/>
    </location>
    <ligand>
        <name>heme</name>
        <dbReference type="ChEBI" id="CHEBI:30413"/>
    </ligand>
    <ligandPart>
        <name>Fe</name>
        <dbReference type="ChEBI" id="CHEBI:18248"/>
    </ligandPart>
</feature>
<keyword evidence="4 8" id="KW-0479">Metal-binding</keyword>
<evidence type="ECO:0000256" key="6">
    <source>
        <dbReference type="ARBA" id="ARBA00023004"/>
    </source>
</evidence>